<keyword evidence="3" id="KW-1185">Reference proteome</keyword>
<sequence>MTRSSGLRPRTDCDEHLLAQLLALKSHQHMGCFPKLDEIPDTVVDFPRRAVDLPEGTTPRAANRSLGNAAPPSPSLRIRGLLV</sequence>
<dbReference type="EMBL" id="JBEPBX010000001">
    <property type="protein sequence ID" value="MER6612202.1"/>
    <property type="molecule type" value="Genomic_DNA"/>
</dbReference>
<gene>
    <name evidence="2" type="ORF">ABT276_02090</name>
</gene>
<organism evidence="2 3">
    <name type="scientific">Streptomyces xantholiticus</name>
    <dbReference type="NCBI Taxonomy" id="68285"/>
    <lineage>
        <taxon>Bacteria</taxon>
        <taxon>Bacillati</taxon>
        <taxon>Actinomycetota</taxon>
        <taxon>Actinomycetes</taxon>
        <taxon>Kitasatosporales</taxon>
        <taxon>Streptomycetaceae</taxon>
        <taxon>Streptomyces</taxon>
    </lineage>
</organism>
<evidence type="ECO:0000313" key="2">
    <source>
        <dbReference type="EMBL" id="MER6612202.1"/>
    </source>
</evidence>
<accession>A0ABV1UPM0</accession>
<dbReference type="RefSeq" id="WP_351974655.1">
    <property type="nucleotide sequence ID" value="NZ_JBEPBX010000001.1"/>
</dbReference>
<reference evidence="2 3" key="1">
    <citation type="submission" date="2024-06" db="EMBL/GenBank/DDBJ databases">
        <title>The Natural Products Discovery Center: Release of the First 8490 Sequenced Strains for Exploring Actinobacteria Biosynthetic Diversity.</title>
        <authorList>
            <person name="Kalkreuter E."/>
            <person name="Kautsar S.A."/>
            <person name="Yang D."/>
            <person name="Bader C.D."/>
            <person name="Teijaro C.N."/>
            <person name="Fluegel L."/>
            <person name="Davis C.M."/>
            <person name="Simpson J.R."/>
            <person name="Lauterbach L."/>
            <person name="Steele A.D."/>
            <person name="Gui C."/>
            <person name="Meng S."/>
            <person name="Li G."/>
            <person name="Viehrig K."/>
            <person name="Ye F."/>
            <person name="Su P."/>
            <person name="Kiefer A.F."/>
            <person name="Nichols A."/>
            <person name="Cepeda A.J."/>
            <person name="Yan W."/>
            <person name="Fan B."/>
            <person name="Jiang Y."/>
            <person name="Adhikari A."/>
            <person name="Zheng C.-J."/>
            <person name="Schuster L."/>
            <person name="Cowan T.M."/>
            <person name="Smanski M.J."/>
            <person name="Chevrette M.G."/>
            <person name="De Carvalho L.P.S."/>
            <person name="Shen B."/>
        </authorList>
    </citation>
    <scope>NUCLEOTIDE SEQUENCE [LARGE SCALE GENOMIC DNA]</scope>
    <source>
        <strain evidence="2 3">NPDC000837</strain>
    </source>
</reference>
<feature type="region of interest" description="Disordered" evidence="1">
    <location>
        <begin position="53"/>
        <end position="83"/>
    </location>
</feature>
<dbReference type="Proteomes" id="UP001445472">
    <property type="component" value="Unassembled WGS sequence"/>
</dbReference>
<evidence type="ECO:0000256" key="1">
    <source>
        <dbReference type="SAM" id="MobiDB-lite"/>
    </source>
</evidence>
<protein>
    <recommendedName>
        <fullName evidence="4">Transposase</fullName>
    </recommendedName>
</protein>
<evidence type="ECO:0000313" key="3">
    <source>
        <dbReference type="Proteomes" id="UP001445472"/>
    </source>
</evidence>
<name>A0ABV1UPM0_9ACTN</name>
<evidence type="ECO:0008006" key="4">
    <source>
        <dbReference type="Google" id="ProtNLM"/>
    </source>
</evidence>
<comment type="caution">
    <text evidence="2">The sequence shown here is derived from an EMBL/GenBank/DDBJ whole genome shotgun (WGS) entry which is preliminary data.</text>
</comment>
<proteinExistence type="predicted"/>